<dbReference type="Pfam" id="PF07727">
    <property type="entry name" value="RVT_2"/>
    <property type="match status" value="1"/>
</dbReference>
<organism evidence="3 4">
    <name type="scientific">Escallonia rubra</name>
    <dbReference type="NCBI Taxonomy" id="112253"/>
    <lineage>
        <taxon>Eukaryota</taxon>
        <taxon>Viridiplantae</taxon>
        <taxon>Streptophyta</taxon>
        <taxon>Embryophyta</taxon>
        <taxon>Tracheophyta</taxon>
        <taxon>Spermatophyta</taxon>
        <taxon>Magnoliopsida</taxon>
        <taxon>eudicotyledons</taxon>
        <taxon>Gunneridae</taxon>
        <taxon>Pentapetalae</taxon>
        <taxon>asterids</taxon>
        <taxon>campanulids</taxon>
        <taxon>Escalloniales</taxon>
        <taxon>Escalloniaceae</taxon>
        <taxon>Escallonia</taxon>
    </lineage>
</organism>
<feature type="compositionally biased region" description="Low complexity" evidence="1">
    <location>
        <begin position="161"/>
        <end position="173"/>
    </location>
</feature>
<feature type="compositionally biased region" description="Polar residues" evidence="1">
    <location>
        <begin position="317"/>
        <end position="343"/>
    </location>
</feature>
<dbReference type="CDD" id="cd09272">
    <property type="entry name" value="RNase_HI_RT_Ty1"/>
    <property type="match status" value="1"/>
</dbReference>
<evidence type="ECO:0000313" key="4">
    <source>
        <dbReference type="Proteomes" id="UP001187471"/>
    </source>
</evidence>
<protein>
    <recommendedName>
        <fullName evidence="2">Reverse transcriptase Ty1/copia-type domain-containing protein</fullName>
    </recommendedName>
</protein>
<comment type="caution">
    <text evidence="3">The sequence shown here is derived from an EMBL/GenBank/DDBJ whole genome shotgun (WGS) entry which is preliminary data.</text>
</comment>
<dbReference type="Proteomes" id="UP001187471">
    <property type="component" value="Unassembled WGS sequence"/>
</dbReference>
<dbReference type="PROSITE" id="PS51257">
    <property type="entry name" value="PROKAR_LIPOPROTEIN"/>
    <property type="match status" value="1"/>
</dbReference>
<keyword evidence="4" id="KW-1185">Reference proteome</keyword>
<feature type="region of interest" description="Disordered" evidence="1">
    <location>
        <begin position="154"/>
        <end position="200"/>
    </location>
</feature>
<evidence type="ECO:0000259" key="2">
    <source>
        <dbReference type="Pfam" id="PF07727"/>
    </source>
</evidence>
<dbReference type="PANTHER" id="PTHR47481:SF43">
    <property type="entry name" value="RETROTRANSPOSON COPIA-LIKE N-TERMINAL DOMAIN-CONTAINING PROTEIN"/>
    <property type="match status" value="1"/>
</dbReference>
<dbReference type="Pfam" id="PF14223">
    <property type="entry name" value="Retrotran_gag_2"/>
    <property type="match status" value="1"/>
</dbReference>
<sequence length="789" mass="88340">MAESRFAHPQHAHLLFFVGCNTSHEVWTVLENALASPYNTGILGLHQTFHELAQKDDSVSTYLQRAKIISDELSATGRPLSLEDFNIYFFRGLKPEFKDLVTTLNARPEPVTFSELHSLLLSHEFLHSDNCSKLTLTPPSSSLSLDISPLAHLSHRHHNSPHNSNGHSFNSRQGGNGGGGKFQQNRGSDSGKRGGRNGGRFNNHPRYCKFCNVTSHDTYYCKNLANPNAAFDGPSTHFTTHSDDWAPTLNDFQWFPDTGATHHASPAIEPLTNVEPYHGNDQLHVGNVLGAPPEASNSPHVPWALIATRFPRMPLTSRSSIVSQPSGTSSMQANNPLSTQHSHVSPLPILSHITSPLSPYSPSHSLSPSPVSNSPLPSEHSKLPIQNHHIILRTMTNSLKPKHPFTFLAEHVNINEPTCHTQAQKLPEWRSVMTEEINALLRNGTWSLVPYHSNMNVVGCKWVFCVKKKADGSLERYKARLVAKGFHQQPGADFRETFSPVVKHTTIHTILNIAITHGRPLRHLDVNNAFLHGTLYEDVYMCQPLGFEDPSHPHHVCKLHRSIYSLKQAPRAWFNHLSSFLVFLDFVPSQTDLSLFVWNSSDIISYILVYVDDIIVTGNSTSHILSLIQSLGTEFSLKDLGSLQYFLGIEVMHRLSGDNLVSWSSRKQRTVVRSSTKSEYKVLADCEAELTWLTSQLTKLGFPLLRAPILWCDNIGATYLSANPVFHAGMKHIEIDFHFVRDKLWRKELQVQFISTKDQIADILTKGLSCPRHQFLSSKLKVTCRPPSS</sequence>
<feature type="region of interest" description="Disordered" evidence="1">
    <location>
        <begin position="360"/>
        <end position="380"/>
    </location>
</feature>
<feature type="compositionally biased region" description="Low complexity" evidence="1">
    <location>
        <begin position="360"/>
        <end position="378"/>
    </location>
</feature>
<gene>
    <name evidence="3" type="ORF">RJ640_015699</name>
</gene>
<evidence type="ECO:0000256" key="1">
    <source>
        <dbReference type="SAM" id="MobiDB-lite"/>
    </source>
</evidence>
<feature type="region of interest" description="Disordered" evidence="1">
    <location>
        <begin position="317"/>
        <end position="344"/>
    </location>
</feature>
<accession>A0AA88UDI5</accession>
<dbReference type="AlphaFoldDB" id="A0AA88UDI5"/>
<evidence type="ECO:0000313" key="3">
    <source>
        <dbReference type="EMBL" id="KAK2978061.1"/>
    </source>
</evidence>
<dbReference type="InterPro" id="IPR013103">
    <property type="entry name" value="RVT_2"/>
</dbReference>
<name>A0AA88UDI5_9ASTE</name>
<dbReference type="SUPFAM" id="SSF56672">
    <property type="entry name" value="DNA/RNA polymerases"/>
    <property type="match status" value="1"/>
</dbReference>
<proteinExistence type="predicted"/>
<dbReference type="PANTHER" id="PTHR47481">
    <property type="match status" value="1"/>
</dbReference>
<feature type="domain" description="Reverse transcriptase Ty1/copia-type" evidence="2">
    <location>
        <begin position="443"/>
        <end position="657"/>
    </location>
</feature>
<dbReference type="InterPro" id="IPR043502">
    <property type="entry name" value="DNA/RNA_pol_sf"/>
</dbReference>
<reference evidence="3" key="1">
    <citation type="submission" date="2022-12" db="EMBL/GenBank/DDBJ databases">
        <title>Draft genome assemblies for two species of Escallonia (Escalloniales).</title>
        <authorList>
            <person name="Chanderbali A."/>
            <person name="Dervinis C."/>
            <person name="Anghel I."/>
            <person name="Soltis D."/>
            <person name="Soltis P."/>
            <person name="Zapata F."/>
        </authorList>
    </citation>
    <scope>NUCLEOTIDE SEQUENCE</scope>
    <source>
        <strain evidence="3">UCBG92.1500</strain>
        <tissue evidence="3">Leaf</tissue>
    </source>
</reference>
<dbReference type="EMBL" id="JAVXUO010001905">
    <property type="protein sequence ID" value="KAK2978061.1"/>
    <property type="molecule type" value="Genomic_DNA"/>
</dbReference>